<dbReference type="SUPFAM" id="SSF51735">
    <property type="entry name" value="NAD(P)-binding Rossmann-fold domains"/>
    <property type="match status" value="1"/>
</dbReference>
<comment type="similarity">
    <text evidence="1">Belongs to the short-chain dehydrogenases/reductases (SDR) family.</text>
</comment>
<dbReference type="RefSeq" id="WP_062533774.1">
    <property type="nucleotide sequence ID" value="NZ_CP012678.1"/>
</dbReference>
<reference evidence="3 4" key="1">
    <citation type="submission" date="2015-09" db="EMBL/GenBank/DDBJ databases">
        <title>Complete genome of Psychrobacter urativorans R10.10B.</title>
        <authorList>
            <person name="See-Too W.S."/>
            <person name="Chan K.G."/>
        </authorList>
    </citation>
    <scope>NUCLEOTIDE SEQUENCE [LARGE SCALE GENOMIC DNA]</scope>
    <source>
        <strain evidence="3 4">R10.10B</strain>
    </source>
</reference>
<dbReference type="KEGG" id="pur:AOC03_04405"/>
<dbReference type="Proteomes" id="UP000059847">
    <property type="component" value="Chromosome"/>
</dbReference>
<dbReference type="EC" id="1.1.1.159" evidence="3"/>
<dbReference type="EMBL" id="CP012678">
    <property type="protein sequence ID" value="ALF59388.1"/>
    <property type="molecule type" value="Genomic_DNA"/>
</dbReference>
<evidence type="ECO:0000256" key="2">
    <source>
        <dbReference type="ARBA" id="ARBA00023002"/>
    </source>
</evidence>
<dbReference type="FunFam" id="3.40.50.720:FF:000084">
    <property type="entry name" value="Short-chain dehydrogenase reductase"/>
    <property type="match status" value="1"/>
</dbReference>
<proteinExistence type="inferred from homology"/>
<name>A0A0M5TIS5_9GAMM</name>
<dbReference type="PROSITE" id="PS00061">
    <property type="entry name" value="ADH_SHORT"/>
    <property type="match status" value="1"/>
</dbReference>
<evidence type="ECO:0000313" key="4">
    <source>
        <dbReference type="Proteomes" id="UP000059847"/>
    </source>
</evidence>
<evidence type="ECO:0000256" key="1">
    <source>
        <dbReference type="ARBA" id="ARBA00006484"/>
    </source>
</evidence>
<dbReference type="OrthoDB" id="9809287at2"/>
<evidence type="ECO:0000313" key="3">
    <source>
        <dbReference type="EMBL" id="ALF59388.1"/>
    </source>
</evidence>
<sequence length="263" mass="27540">MQEFTHKTFNELFDLSGKVAIVTGGANGIGKATALRLAEAGANIAIADLKLEDAQAAVKDIEALGVKALAVECNILKDDDLVAMVDKVVAEFGTINILINNAGGGGGGRENPTTASVDDIRRDFELNVFSGWRLSQLCAPHMKDSGYGSIVFTTSMSSINKSPNMSGYAGSKAAVNHMVANLAHDFGPEVRVNAVGPGATRTDALKTVLTPEIEKKMLANTPIKRLGEADDIAGAMLYFAAPISTWVSGQTIFVNGGGVQTLD</sequence>
<dbReference type="InterPro" id="IPR036291">
    <property type="entry name" value="NAD(P)-bd_dom_sf"/>
</dbReference>
<protein>
    <submittedName>
        <fullName evidence="3">7-alpha-hydroxysteroid dehydrogenase</fullName>
        <ecNumber evidence="3">1.1.1.159</ecNumber>
    </submittedName>
</protein>
<dbReference type="PRINTS" id="PR00080">
    <property type="entry name" value="SDRFAMILY"/>
</dbReference>
<dbReference type="Gene3D" id="3.40.50.720">
    <property type="entry name" value="NAD(P)-binding Rossmann-like Domain"/>
    <property type="match status" value="1"/>
</dbReference>
<dbReference type="InterPro" id="IPR020904">
    <property type="entry name" value="Sc_DH/Rdtase_CS"/>
</dbReference>
<dbReference type="PRINTS" id="PR00081">
    <property type="entry name" value="GDHRDH"/>
</dbReference>
<dbReference type="NCBIfam" id="NF005559">
    <property type="entry name" value="PRK07231.1"/>
    <property type="match status" value="1"/>
</dbReference>
<dbReference type="Pfam" id="PF13561">
    <property type="entry name" value="adh_short_C2"/>
    <property type="match status" value="1"/>
</dbReference>
<dbReference type="GO" id="GO:0008709">
    <property type="term" value="F:cholate 7-alpha-dehydrogenase (NAD+) activity"/>
    <property type="evidence" value="ECO:0007669"/>
    <property type="project" value="UniProtKB-EC"/>
</dbReference>
<dbReference type="InterPro" id="IPR002347">
    <property type="entry name" value="SDR_fam"/>
</dbReference>
<keyword evidence="2 3" id="KW-0560">Oxidoreductase</keyword>
<organism evidence="3 4">
    <name type="scientific">Psychrobacter urativorans</name>
    <dbReference type="NCBI Taxonomy" id="45610"/>
    <lineage>
        <taxon>Bacteria</taxon>
        <taxon>Pseudomonadati</taxon>
        <taxon>Pseudomonadota</taxon>
        <taxon>Gammaproteobacteria</taxon>
        <taxon>Moraxellales</taxon>
        <taxon>Moraxellaceae</taxon>
        <taxon>Psychrobacter</taxon>
    </lineage>
</organism>
<dbReference type="PANTHER" id="PTHR43669">
    <property type="entry name" value="5-KETO-D-GLUCONATE 5-REDUCTASE"/>
    <property type="match status" value="1"/>
</dbReference>
<keyword evidence="4" id="KW-1185">Reference proteome</keyword>
<gene>
    <name evidence="3" type="ORF">AOC03_04405</name>
</gene>
<dbReference type="PANTHER" id="PTHR43669:SF14">
    <property type="entry name" value="OXIDOREDUCTASE"/>
    <property type="match status" value="1"/>
</dbReference>
<dbReference type="STRING" id="45610.AOC03_04405"/>
<dbReference type="AlphaFoldDB" id="A0A0M5TIS5"/>
<accession>A0A0M5TIS5</accession>